<feature type="binding site" evidence="11">
    <location>
        <position position="271"/>
    </location>
    <ligand>
        <name>Mg(2+)</name>
        <dbReference type="ChEBI" id="CHEBI:18420"/>
    </ligand>
</feature>
<gene>
    <name evidence="13" type="ORF">IAC35_00980</name>
</gene>
<dbReference type="PIRSF" id="PIRSF006268">
    <property type="entry name" value="ApbE"/>
    <property type="match status" value="1"/>
</dbReference>
<keyword evidence="6 10" id="KW-0274">FAD</keyword>
<evidence type="ECO:0000256" key="3">
    <source>
        <dbReference type="ARBA" id="ARBA00022630"/>
    </source>
</evidence>
<reference evidence="13" key="1">
    <citation type="submission" date="2020-10" db="EMBL/GenBank/DDBJ databases">
        <authorList>
            <person name="Gilroy R."/>
        </authorList>
    </citation>
    <scope>NUCLEOTIDE SEQUENCE</scope>
    <source>
        <strain evidence="13">ChiHecec2B26-709</strain>
    </source>
</reference>
<protein>
    <recommendedName>
        <fullName evidence="2 10">FAD:protein FMN transferase</fullName>
        <ecNumber evidence="1 10">2.7.1.180</ecNumber>
    </recommendedName>
    <alternativeName>
        <fullName evidence="8 10">Flavin transferase</fullName>
    </alternativeName>
</protein>
<evidence type="ECO:0000256" key="4">
    <source>
        <dbReference type="ARBA" id="ARBA00022679"/>
    </source>
</evidence>
<feature type="binding site" evidence="11">
    <location>
        <position position="152"/>
    </location>
    <ligand>
        <name>Mg(2+)</name>
        <dbReference type="ChEBI" id="CHEBI:18420"/>
    </ligand>
</feature>
<evidence type="ECO:0000256" key="2">
    <source>
        <dbReference type="ARBA" id="ARBA00016337"/>
    </source>
</evidence>
<evidence type="ECO:0000256" key="1">
    <source>
        <dbReference type="ARBA" id="ARBA00011955"/>
    </source>
</evidence>
<dbReference type="Gene3D" id="3.10.520.10">
    <property type="entry name" value="ApbE-like domains"/>
    <property type="match status" value="1"/>
</dbReference>
<dbReference type="EC" id="2.7.1.180" evidence="1 10"/>
<keyword evidence="12" id="KW-1003">Cell membrane</keyword>
<dbReference type="EMBL" id="DVLC01000020">
    <property type="protein sequence ID" value="HIT46413.1"/>
    <property type="molecule type" value="Genomic_DNA"/>
</dbReference>
<evidence type="ECO:0000256" key="7">
    <source>
        <dbReference type="ARBA" id="ARBA00022842"/>
    </source>
</evidence>
<dbReference type="GO" id="GO:0005886">
    <property type="term" value="C:plasma membrane"/>
    <property type="evidence" value="ECO:0007669"/>
    <property type="project" value="UniProtKB-SubCell"/>
</dbReference>
<comment type="similarity">
    <text evidence="10 12">Belongs to the ApbE family.</text>
</comment>
<keyword evidence="12" id="KW-0449">Lipoprotein</keyword>
<evidence type="ECO:0000313" key="13">
    <source>
        <dbReference type="EMBL" id="HIT46413.1"/>
    </source>
</evidence>
<comment type="cofactor">
    <cofactor evidence="11">
        <name>Mg(2+)</name>
        <dbReference type="ChEBI" id="CHEBI:18420"/>
    </cofactor>
    <cofactor evidence="11">
        <name>Mn(2+)</name>
        <dbReference type="ChEBI" id="CHEBI:29035"/>
    </cofactor>
    <text evidence="11">Magnesium. Can also use manganese.</text>
</comment>
<dbReference type="Proteomes" id="UP000886881">
    <property type="component" value="Unassembled WGS sequence"/>
</dbReference>
<evidence type="ECO:0000256" key="8">
    <source>
        <dbReference type="ARBA" id="ARBA00031306"/>
    </source>
</evidence>
<proteinExistence type="inferred from homology"/>
<comment type="function">
    <text evidence="12">Flavin transferase that catalyzes the transfer of the FMN moiety of FAD and its covalent binding to the hydroxyl group of a threonine residue in a target flavoprotein.</text>
</comment>
<sequence length="315" mass="34078">MKFRIIFTMLSASFLLCGCSGDRYETFSGYAQGGIYTVKVNMKDVSASDEEVAAAIDSLLDGIDFSISGYNRNSLLSRRNAGEEIVPDRYFSEITELSRKYKEMTGGAFDVAGGPLFDIWGFGFTADSLPSPDRIAAAMEDCRQEKVLNFNAIAQGYSCDVIAGYLYSVGAKDMLVDIGEIYCDGLNPSGTGWTIGVDNPVDGNNSPGADLRGIWKSDGGPCGIVTSGNYRKFYVRDGKKYAHTIDPRTGYPVEHDLLSATIVAPTAAEADALATACMVMGPQKAKEFIESRPDIEGYLITSDGVWTSSGFRLEE</sequence>
<dbReference type="AlphaFoldDB" id="A0A9D1GLL3"/>
<dbReference type="PROSITE" id="PS51257">
    <property type="entry name" value="PROKAR_LIPOPROTEIN"/>
    <property type="match status" value="1"/>
</dbReference>
<keyword evidence="3 10" id="KW-0285">Flavoprotein</keyword>
<dbReference type="PANTHER" id="PTHR30040">
    <property type="entry name" value="THIAMINE BIOSYNTHESIS LIPOPROTEIN APBE"/>
    <property type="match status" value="1"/>
</dbReference>
<dbReference type="PANTHER" id="PTHR30040:SF2">
    <property type="entry name" value="FAD:PROTEIN FMN TRANSFERASE"/>
    <property type="match status" value="1"/>
</dbReference>
<dbReference type="InterPro" id="IPR024932">
    <property type="entry name" value="ApbE"/>
</dbReference>
<dbReference type="Pfam" id="PF02424">
    <property type="entry name" value="ApbE"/>
    <property type="match status" value="1"/>
</dbReference>
<reference evidence="13" key="2">
    <citation type="journal article" date="2021" name="PeerJ">
        <title>Extensive microbial diversity within the chicken gut microbiome revealed by metagenomics and culture.</title>
        <authorList>
            <person name="Gilroy R."/>
            <person name="Ravi A."/>
            <person name="Getino M."/>
            <person name="Pursley I."/>
            <person name="Horton D.L."/>
            <person name="Alikhan N.F."/>
            <person name="Baker D."/>
            <person name="Gharbi K."/>
            <person name="Hall N."/>
            <person name="Watson M."/>
            <person name="Adriaenssens E.M."/>
            <person name="Foster-Nyarko E."/>
            <person name="Jarju S."/>
            <person name="Secka A."/>
            <person name="Antonio M."/>
            <person name="Oren A."/>
            <person name="Chaudhuri R.R."/>
            <person name="La Ragione R."/>
            <person name="Hildebrand F."/>
            <person name="Pallen M.J."/>
        </authorList>
    </citation>
    <scope>NUCLEOTIDE SEQUENCE</scope>
    <source>
        <strain evidence="13">ChiHecec2B26-709</strain>
    </source>
</reference>
<keyword evidence="12" id="KW-0997">Cell inner membrane</keyword>
<dbReference type="GO" id="GO:0016740">
    <property type="term" value="F:transferase activity"/>
    <property type="evidence" value="ECO:0007669"/>
    <property type="project" value="UniProtKB-UniRule"/>
</dbReference>
<keyword evidence="12" id="KW-0472">Membrane</keyword>
<comment type="catalytic activity">
    <reaction evidence="9 10 12">
        <text>L-threonyl-[protein] + FAD = FMN-L-threonyl-[protein] + AMP + H(+)</text>
        <dbReference type="Rhea" id="RHEA:36847"/>
        <dbReference type="Rhea" id="RHEA-COMP:11060"/>
        <dbReference type="Rhea" id="RHEA-COMP:11061"/>
        <dbReference type="ChEBI" id="CHEBI:15378"/>
        <dbReference type="ChEBI" id="CHEBI:30013"/>
        <dbReference type="ChEBI" id="CHEBI:57692"/>
        <dbReference type="ChEBI" id="CHEBI:74257"/>
        <dbReference type="ChEBI" id="CHEBI:456215"/>
        <dbReference type="EC" id="2.7.1.180"/>
    </reaction>
</comment>
<evidence type="ECO:0000256" key="12">
    <source>
        <dbReference type="RuleBase" id="RU363002"/>
    </source>
</evidence>
<organism evidence="13 14">
    <name type="scientific">Candidatus Cryptobacteroides merdipullorum</name>
    <dbReference type="NCBI Taxonomy" id="2840771"/>
    <lineage>
        <taxon>Bacteria</taxon>
        <taxon>Pseudomonadati</taxon>
        <taxon>Bacteroidota</taxon>
        <taxon>Bacteroidia</taxon>
        <taxon>Bacteroidales</taxon>
        <taxon>Candidatus Cryptobacteroides</taxon>
    </lineage>
</organism>
<keyword evidence="5 10" id="KW-0479">Metal-binding</keyword>
<comment type="caution">
    <text evidence="13">The sequence shown here is derived from an EMBL/GenBank/DDBJ whole genome shotgun (WGS) entry which is preliminary data.</text>
</comment>
<evidence type="ECO:0000313" key="14">
    <source>
        <dbReference type="Proteomes" id="UP000886881"/>
    </source>
</evidence>
<comment type="subcellular location">
    <subcellularLocation>
        <location evidence="12">Cell inner membrane</location>
        <topology evidence="12">Lipid-anchor</topology>
        <orientation evidence="12">Periplasmic side</orientation>
    </subcellularLocation>
</comment>
<evidence type="ECO:0000256" key="11">
    <source>
        <dbReference type="PIRSR" id="PIRSR006268-2"/>
    </source>
</evidence>
<dbReference type="InterPro" id="IPR003374">
    <property type="entry name" value="ApbE-like_sf"/>
</dbReference>
<evidence type="ECO:0000256" key="5">
    <source>
        <dbReference type="ARBA" id="ARBA00022723"/>
    </source>
</evidence>
<keyword evidence="7 10" id="KW-0460">Magnesium</keyword>
<name>A0A9D1GLL3_9BACT</name>
<evidence type="ECO:0000256" key="6">
    <source>
        <dbReference type="ARBA" id="ARBA00022827"/>
    </source>
</evidence>
<keyword evidence="4 10" id="KW-0808">Transferase</keyword>
<evidence type="ECO:0000256" key="10">
    <source>
        <dbReference type="PIRNR" id="PIRNR006268"/>
    </source>
</evidence>
<evidence type="ECO:0000256" key="9">
    <source>
        <dbReference type="ARBA" id="ARBA00048540"/>
    </source>
</evidence>
<feature type="binding site" evidence="11">
    <location>
        <position position="275"/>
    </location>
    <ligand>
        <name>Mg(2+)</name>
        <dbReference type="ChEBI" id="CHEBI:18420"/>
    </ligand>
</feature>
<dbReference type="SUPFAM" id="SSF143631">
    <property type="entry name" value="ApbE-like"/>
    <property type="match status" value="1"/>
</dbReference>
<dbReference type="GO" id="GO:0046872">
    <property type="term" value="F:metal ion binding"/>
    <property type="evidence" value="ECO:0007669"/>
    <property type="project" value="UniProtKB-UniRule"/>
</dbReference>
<accession>A0A9D1GLL3</accession>